<feature type="region of interest" description="Disordered" evidence="1">
    <location>
        <begin position="268"/>
        <end position="323"/>
    </location>
</feature>
<organism evidence="2 3">
    <name type="scientific">Peptidiphaga gingivicola</name>
    <dbReference type="NCBI Taxonomy" id="2741497"/>
    <lineage>
        <taxon>Bacteria</taxon>
        <taxon>Bacillati</taxon>
        <taxon>Actinomycetota</taxon>
        <taxon>Actinomycetes</taxon>
        <taxon>Actinomycetales</taxon>
        <taxon>Actinomycetaceae</taxon>
        <taxon>Peptidiphaga</taxon>
    </lineage>
</organism>
<reference evidence="2 3" key="1">
    <citation type="submission" date="2016-04" db="EMBL/GenBank/DDBJ databases">
        <title>Peptidophaga gingivicola gen. nov., sp. nov., isolated from human subgingival plaque.</title>
        <authorList>
            <person name="Beall C.J."/>
            <person name="Mokrzan E.M."/>
            <person name="Griffen A.L."/>
            <person name="Leys E.J."/>
        </authorList>
    </citation>
    <scope>NUCLEOTIDE SEQUENCE [LARGE SCALE GENOMIC DNA]</scope>
    <source>
        <strain evidence="2 3">BA112</strain>
    </source>
</reference>
<dbReference type="PANTHER" id="PTHR11669:SF8">
    <property type="entry name" value="DNA POLYMERASE III SUBUNIT DELTA"/>
    <property type="match status" value="1"/>
</dbReference>
<dbReference type="SUPFAM" id="SSF52540">
    <property type="entry name" value="P-loop containing nucleoside triphosphate hydrolases"/>
    <property type="match status" value="1"/>
</dbReference>
<comment type="caution">
    <text evidence="2">The sequence shown here is derived from an EMBL/GenBank/DDBJ whole genome shotgun (WGS) entry which is preliminary data.</text>
</comment>
<sequence length="460" mass="48322">MSVFDELVGQRAVRAQLEKAAAAARELAGKTAAGADSAMAQAWLVTGPPGSGRSVAARAFAAALECTGPEPGCGQCHACHTVMEGKHPDVESVATRGVFITVERTRELVGRSYVSPGSGPWRVVVIEDADRMLERTTNVLLKAIEEPPPFTVWMLCTPSPEDVMTTIRSRCREVSLAVPSPQDVADLLVRRDGVPPERALDAALAAQSHVGRARALATDAQAARERAYILTETLSIRGAGDAVLAAHRILNYSPEAAEALLGPAASFDAGPRAGEAGPQADHDGESGGRDGIGSGSRGGGRGRNSASTAKSGKKPAKKKSGAKAVSDALAAQFAEEEAELRRSLGVEEGGRVPPAVSAQITALREDQKRRATRAQRDRLDRALVDLLSLYRDVLTVQLGADVALVNRDFADRIAEVAASTSAEQSIRRMDAISQARTRLAGNVAPLLALEAMMVGLRPQG</sequence>
<proteinExistence type="predicted"/>
<dbReference type="STRING" id="1823756.A4H34_03425"/>
<dbReference type="AlphaFoldDB" id="A0A179B5B4"/>
<dbReference type="Gene3D" id="3.40.50.300">
    <property type="entry name" value="P-loop containing nucleotide triphosphate hydrolases"/>
    <property type="match status" value="1"/>
</dbReference>
<dbReference type="InterPro" id="IPR027417">
    <property type="entry name" value="P-loop_NTPase"/>
</dbReference>
<dbReference type="RefSeq" id="WP_064231088.1">
    <property type="nucleotide sequence ID" value="NZ_LVZK01000001.1"/>
</dbReference>
<evidence type="ECO:0000256" key="1">
    <source>
        <dbReference type="SAM" id="MobiDB-lite"/>
    </source>
</evidence>
<evidence type="ECO:0000313" key="2">
    <source>
        <dbReference type="EMBL" id="OAP86234.1"/>
    </source>
</evidence>
<dbReference type="NCBIfam" id="NF005926">
    <property type="entry name" value="PRK07940.1"/>
    <property type="match status" value="1"/>
</dbReference>
<gene>
    <name evidence="2" type="ORF">A4H34_03425</name>
</gene>
<keyword evidence="3" id="KW-1185">Reference proteome</keyword>
<protein>
    <recommendedName>
        <fullName evidence="4">DNA polymerase III subunit delta</fullName>
    </recommendedName>
</protein>
<dbReference type="InterPro" id="IPR050238">
    <property type="entry name" value="DNA_Rep/Repair_Clamp_Loader"/>
</dbReference>
<dbReference type="Proteomes" id="UP000078368">
    <property type="component" value="Unassembled WGS sequence"/>
</dbReference>
<evidence type="ECO:0008006" key="4">
    <source>
        <dbReference type="Google" id="ProtNLM"/>
    </source>
</evidence>
<evidence type="ECO:0000313" key="3">
    <source>
        <dbReference type="Proteomes" id="UP000078368"/>
    </source>
</evidence>
<dbReference type="EMBL" id="LVZK01000001">
    <property type="protein sequence ID" value="OAP86234.1"/>
    <property type="molecule type" value="Genomic_DNA"/>
</dbReference>
<dbReference type="PANTHER" id="PTHR11669">
    <property type="entry name" value="REPLICATION FACTOR C / DNA POLYMERASE III GAMMA-TAU SUBUNIT"/>
    <property type="match status" value="1"/>
</dbReference>
<dbReference type="GO" id="GO:0006261">
    <property type="term" value="P:DNA-templated DNA replication"/>
    <property type="evidence" value="ECO:0007669"/>
    <property type="project" value="TreeGrafter"/>
</dbReference>
<name>A0A179B5B4_9ACTO</name>
<accession>A0A179B5B4</accession>
<feature type="compositionally biased region" description="Gly residues" evidence="1">
    <location>
        <begin position="289"/>
        <end position="302"/>
    </location>
</feature>
<dbReference type="Pfam" id="PF13177">
    <property type="entry name" value="DNA_pol3_delta2"/>
    <property type="match status" value="1"/>
</dbReference>
<feature type="compositionally biased region" description="Basic residues" evidence="1">
    <location>
        <begin position="311"/>
        <end position="321"/>
    </location>
</feature>